<dbReference type="Proteomes" id="UP000694563">
    <property type="component" value="Chromosome 9"/>
</dbReference>
<keyword evidence="8 15" id="KW-0210">Decarboxylase</keyword>
<dbReference type="SUPFAM" id="SSF51726">
    <property type="entry name" value="UROD/MetE-like"/>
    <property type="match status" value="1"/>
</dbReference>
<reference evidence="19" key="2">
    <citation type="submission" date="2025-08" db="UniProtKB">
        <authorList>
            <consortium name="Ensembl"/>
        </authorList>
    </citation>
    <scope>IDENTIFICATION</scope>
</reference>
<dbReference type="CDD" id="cd00717">
    <property type="entry name" value="URO-D"/>
    <property type="match status" value="1"/>
</dbReference>
<comment type="pathway">
    <text evidence="2 15">Porphyrin-containing compound metabolism; protoporphyrin-IX biosynthesis; coproporphyrinogen-III from 5-aminolevulinate: step 4/4.</text>
</comment>
<comment type="subunit">
    <text evidence="4">Homodimer.</text>
</comment>
<evidence type="ECO:0000256" key="4">
    <source>
        <dbReference type="ARBA" id="ARBA00011738"/>
    </source>
</evidence>
<evidence type="ECO:0000256" key="11">
    <source>
        <dbReference type="ARBA" id="ARBA00023244"/>
    </source>
</evidence>
<dbReference type="GO" id="GO:0004853">
    <property type="term" value="F:uroporphyrinogen decarboxylase activity"/>
    <property type="evidence" value="ECO:0007669"/>
    <property type="project" value="UniProtKB-EC"/>
</dbReference>
<dbReference type="Ensembl" id="ENSCUST00005005281.1">
    <property type="protein sequence ID" value="ENSCUSP00005005072.1"/>
    <property type="gene ID" value="ENSCUSG00005003256.1"/>
</dbReference>
<sequence length="349" mass="38528">GGAGGAGWGPKGFPKLKNDTFLRAARGEETEYTPVWCMRQAGRYLPEFRETRASQDFFATCQSPKLCCELTLQALGMEVVMVSGKGPVFTEPLKEVEDLLKLRQKVDVTAELGYVFQAITLTRHTLEGKVPLIGFSGAPWTLMSYMIEGGGSTTMAKAKSWLYRHPEASHRLLRLLADVIIDYLVGQVAAGAQALQVFESHAGHLGPELFQDFALPYIRDIAQAVKSKLKEEALPLVPMIIFAKDAHYALRDLAHAGYEVVGLDWTIRPQEARAQTGKDVTLQGNLDPCALYAPKEKIGELVKKMLDSFGTQRYIANLGHGLYPDMNPEHVGAFVEAVHAHSRHINKHS</sequence>
<gene>
    <name evidence="19" type="primary">UROD</name>
</gene>
<comment type="catalytic activity">
    <reaction evidence="14">
        <text>uroporphyrinogen III + 4 H(+) = coproporphyrinogen III + 4 CO2</text>
        <dbReference type="Rhea" id="RHEA:19865"/>
        <dbReference type="ChEBI" id="CHEBI:15378"/>
        <dbReference type="ChEBI" id="CHEBI:16526"/>
        <dbReference type="ChEBI" id="CHEBI:57308"/>
        <dbReference type="ChEBI" id="CHEBI:57309"/>
        <dbReference type="EC" id="4.1.1.37"/>
    </reaction>
    <physiologicalReaction direction="left-to-right" evidence="14">
        <dbReference type="Rhea" id="RHEA:19866"/>
    </physiologicalReaction>
</comment>
<evidence type="ECO:0000256" key="14">
    <source>
        <dbReference type="ARBA" id="ARBA00048411"/>
    </source>
</evidence>
<evidence type="ECO:0000256" key="15">
    <source>
        <dbReference type="RuleBase" id="RU000554"/>
    </source>
</evidence>
<evidence type="ECO:0000256" key="10">
    <source>
        <dbReference type="ARBA" id="ARBA00023239"/>
    </source>
</evidence>
<evidence type="ECO:0000313" key="19">
    <source>
        <dbReference type="Ensembl" id="ENSCUSP00005005072.1"/>
    </source>
</evidence>
<keyword evidence="20" id="KW-1185">Reference proteome</keyword>
<comment type="subcellular location">
    <subcellularLocation>
        <location evidence="1">Cytoplasm</location>
        <location evidence="1">Cytosol</location>
    </subcellularLocation>
</comment>
<dbReference type="PROSITE" id="PS00906">
    <property type="entry name" value="UROD_1"/>
    <property type="match status" value="1"/>
</dbReference>
<evidence type="ECO:0000256" key="16">
    <source>
        <dbReference type="RuleBase" id="RU004169"/>
    </source>
</evidence>
<keyword evidence="10 15" id="KW-0456">Lyase</keyword>
<evidence type="ECO:0000256" key="3">
    <source>
        <dbReference type="ARBA" id="ARBA00009935"/>
    </source>
</evidence>
<evidence type="ECO:0000256" key="8">
    <source>
        <dbReference type="ARBA" id="ARBA00022793"/>
    </source>
</evidence>
<evidence type="ECO:0000313" key="20">
    <source>
        <dbReference type="Proteomes" id="UP000694563"/>
    </source>
</evidence>
<reference evidence="19" key="1">
    <citation type="submission" date="2020-10" db="EMBL/GenBank/DDBJ databases">
        <title>Catharus ustulatus (Swainson's thrush) genome, bCatUst1, primary haplotype v2.</title>
        <authorList>
            <person name="Delmore K."/>
            <person name="Vafadar M."/>
            <person name="Formenti G."/>
            <person name="Chow W."/>
            <person name="Pelan S."/>
            <person name="Howe K."/>
            <person name="Rhie A."/>
            <person name="Mountcastle J."/>
            <person name="Haase B."/>
            <person name="Fedrigo O."/>
            <person name="Jarvis E.D."/>
        </authorList>
    </citation>
    <scope>NUCLEOTIDE SEQUENCE [LARGE SCALE GENOMIC DNA]</scope>
</reference>
<evidence type="ECO:0000256" key="1">
    <source>
        <dbReference type="ARBA" id="ARBA00004514"/>
    </source>
</evidence>
<organism evidence="19 20">
    <name type="scientific">Catharus ustulatus</name>
    <name type="common">Russet-backed thrush</name>
    <name type="synonym">Hylocichla ustulatus</name>
    <dbReference type="NCBI Taxonomy" id="91951"/>
    <lineage>
        <taxon>Eukaryota</taxon>
        <taxon>Metazoa</taxon>
        <taxon>Chordata</taxon>
        <taxon>Craniata</taxon>
        <taxon>Vertebrata</taxon>
        <taxon>Euteleostomi</taxon>
        <taxon>Archelosauria</taxon>
        <taxon>Archosauria</taxon>
        <taxon>Dinosauria</taxon>
        <taxon>Saurischia</taxon>
        <taxon>Theropoda</taxon>
        <taxon>Coelurosauria</taxon>
        <taxon>Aves</taxon>
        <taxon>Neognathae</taxon>
        <taxon>Neoaves</taxon>
        <taxon>Telluraves</taxon>
        <taxon>Australaves</taxon>
        <taxon>Passeriformes</taxon>
        <taxon>Turdidae</taxon>
        <taxon>Catharus</taxon>
    </lineage>
</organism>
<reference evidence="19" key="3">
    <citation type="submission" date="2025-09" db="UniProtKB">
        <authorList>
            <consortium name="Ensembl"/>
        </authorList>
    </citation>
    <scope>IDENTIFICATION</scope>
</reference>
<feature type="domain" description="Uroporphyrinogen decarboxylase (URO-D)" evidence="17">
    <location>
        <begin position="34"/>
        <end position="43"/>
    </location>
</feature>
<evidence type="ECO:0000256" key="12">
    <source>
        <dbReference type="ARBA" id="ARBA00045708"/>
    </source>
</evidence>
<dbReference type="FunFam" id="3.20.20.210:FF:000008">
    <property type="entry name" value="Uroporphyrinogen decarboxylase"/>
    <property type="match status" value="1"/>
</dbReference>
<evidence type="ECO:0000256" key="6">
    <source>
        <dbReference type="ARBA" id="ARBA00014308"/>
    </source>
</evidence>
<evidence type="ECO:0000256" key="7">
    <source>
        <dbReference type="ARBA" id="ARBA00022490"/>
    </source>
</evidence>
<dbReference type="Gene3D" id="3.20.20.210">
    <property type="match status" value="1"/>
</dbReference>
<keyword evidence="7" id="KW-0963">Cytoplasm</keyword>
<keyword evidence="9" id="KW-0350">Heme biosynthesis</keyword>
<evidence type="ECO:0000256" key="5">
    <source>
        <dbReference type="ARBA" id="ARBA00012288"/>
    </source>
</evidence>
<dbReference type="GO" id="GO:0006782">
    <property type="term" value="P:protoporphyrinogen IX biosynthetic process"/>
    <property type="evidence" value="ECO:0007669"/>
    <property type="project" value="UniProtKB-UniPathway"/>
</dbReference>
<accession>A0A8C3XZS2</accession>
<evidence type="ECO:0000256" key="9">
    <source>
        <dbReference type="ARBA" id="ARBA00023133"/>
    </source>
</evidence>
<dbReference type="PANTHER" id="PTHR21091:SF169">
    <property type="entry name" value="UROPORPHYRINOGEN DECARBOXYLASE"/>
    <property type="match status" value="1"/>
</dbReference>
<evidence type="ECO:0000259" key="18">
    <source>
        <dbReference type="PROSITE" id="PS00907"/>
    </source>
</evidence>
<dbReference type="InterPro" id="IPR000257">
    <property type="entry name" value="Uroporphyrinogen_deCOase"/>
</dbReference>
<feature type="domain" description="Uroporphyrinogen decarboxylase (URO-D)" evidence="18">
    <location>
        <begin position="133"/>
        <end position="149"/>
    </location>
</feature>
<comment type="similarity">
    <text evidence="3 16">Belongs to the uroporphyrinogen decarboxylase family.</text>
</comment>
<dbReference type="UniPathway" id="UPA00251">
    <property type="reaction ID" value="UER00321"/>
</dbReference>
<evidence type="ECO:0000256" key="13">
    <source>
        <dbReference type="ARBA" id="ARBA00047341"/>
    </source>
</evidence>
<keyword evidence="11 15" id="KW-0627">Porphyrin biosynthesis</keyword>
<dbReference type="EC" id="4.1.1.37" evidence="5 15"/>
<dbReference type="Pfam" id="PF01208">
    <property type="entry name" value="URO-D"/>
    <property type="match status" value="1"/>
</dbReference>
<comment type="catalytic activity">
    <reaction evidence="13">
        <text>uroporphyrinogen I + 4 H(+) = coproporphyrinogen I + 4 CO2</text>
        <dbReference type="Rhea" id="RHEA:31239"/>
        <dbReference type="ChEBI" id="CHEBI:15378"/>
        <dbReference type="ChEBI" id="CHEBI:16526"/>
        <dbReference type="ChEBI" id="CHEBI:62626"/>
        <dbReference type="ChEBI" id="CHEBI:62631"/>
    </reaction>
    <physiologicalReaction direction="left-to-right" evidence="13">
        <dbReference type="Rhea" id="RHEA:31240"/>
    </physiologicalReaction>
</comment>
<dbReference type="GO" id="GO:0005829">
    <property type="term" value="C:cytosol"/>
    <property type="evidence" value="ECO:0007669"/>
    <property type="project" value="UniProtKB-SubCell"/>
</dbReference>
<dbReference type="PROSITE" id="PS00907">
    <property type="entry name" value="UROD_2"/>
    <property type="match status" value="1"/>
</dbReference>
<dbReference type="InterPro" id="IPR006361">
    <property type="entry name" value="Uroporphyrinogen_deCO2ase_HemE"/>
</dbReference>
<comment type="function">
    <text evidence="12">Catalyzes the sequential decarboxylation of the four acetate side chains of uroporphyrinogen to form coproporphyrinogen and participates in the fifth step in the heme biosynthetic pathway. Isomer I or isomer III of uroporphyrinogen may serve as substrate, but only coproporphyrinogen III can ultimately be converted to heme. In vitro also decarboxylates pentacarboxylate porphyrinogen I.</text>
</comment>
<dbReference type="InterPro" id="IPR038071">
    <property type="entry name" value="UROD/MetE-like_sf"/>
</dbReference>
<evidence type="ECO:0000256" key="2">
    <source>
        <dbReference type="ARBA" id="ARBA00004804"/>
    </source>
</evidence>
<protein>
    <recommendedName>
        <fullName evidence="6 15">Uroporphyrinogen decarboxylase</fullName>
        <ecNumber evidence="5 15">4.1.1.37</ecNumber>
    </recommendedName>
</protein>
<dbReference type="PANTHER" id="PTHR21091">
    <property type="entry name" value="METHYLTETRAHYDROFOLATE:HOMOCYSTEINE METHYLTRANSFERASE RELATED"/>
    <property type="match status" value="1"/>
</dbReference>
<name>A0A8C3XZS2_CATUS</name>
<dbReference type="NCBIfam" id="TIGR01464">
    <property type="entry name" value="hemE"/>
    <property type="match status" value="1"/>
</dbReference>
<proteinExistence type="inferred from homology"/>
<evidence type="ECO:0000259" key="17">
    <source>
        <dbReference type="PROSITE" id="PS00906"/>
    </source>
</evidence>
<dbReference type="AlphaFoldDB" id="A0A8C3XZS2"/>